<sequence length="175" mass="18993">MGPGRRRVPFGGTAGPHNPRSTTSVIAALAIKDKEIGSMTDKLKLFSQEWCDAALDAVNANDAVYEGFKDPDTFTNKLEFGVIGRDDVACHLEFKEGKVVSFTPRTFDESELWLIINGSLETWQAAAAGKEEGGKLLMKGQIKFAKGPMSAAIENAGALNNFLLTWGQVPTDWDV</sequence>
<feature type="region of interest" description="Disordered" evidence="1">
    <location>
        <begin position="1"/>
        <end position="21"/>
    </location>
</feature>
<dbReference type="EMBL" id="AP011117">
    <property type="protein sequence ID" value="BAH47217.1"/>
    <property type="molecule type" value="Genomic_DNA"/>
</dbReference>
<gene>
    <name evidence="2" type="ordered locus">ROP_pROB02-02100</name>
</gene>
<dbReference type="AlphaFoldDB" id="C1BE14"/>
<dbReference type="Gene3D" id="3.30.1050.10">
    <property type="entry name" value="SCP2 sterol-binding domain"/>
    <property type="match status" value="1"/>
</dbReference>
<geneLocation type="plasmid" evidence="2 3">
    <name>pROB02</name>
</geneLocation>
<dbReference type="InterPro" id="IPR036527">
    <property type="entry name" value="SCP2_sterol-bd_dom_sf"/>
</dbReference>
<reference evidence="2 3" key="1">
    <citation type="journal article" date="2005" name="J. Biosci. Bioeng.">
        <title>Isolation and characterization of benzene-tolerant Rhodococcus opacus strains.</title>
        <authorList>
            <person name="Na K.S."/>
            <person name="Kuroda A."/>
            <person name="Takiguchi N."/>
            <person name="Ikeda T."/>
            <person name="Ohtake H."/>
            <person name="Kato J."/>
        </authorList>
    </citation>
    <scope>NUCLEOTIDE SEQUENCE [LARGE SCALE GENOMIC DNA]</scope>
    <source>
        <strain evidence="2 3">B4</strain>
        <plasmid evidence="2">pROB02</plasmid>
    </source>
</reference>
<evidence type="ECO:0000313" key="3">
    <source>
        <dbReference type="Proteomes" id="UP000002212"/>
    </source>
</evidence>
<dbReference type="Proteomes" id="UP000002212">
    <property type="component" value="Plasmid pROB02"/>
</dbReference>
<organism evidence="2 3">
    <name type="scientific">Rhodococcus opacus (strain B4)</name>
    <dbReference type="NCBI Taxonomy" id="632772"/>
    <lineage>
        <taxon>Bacteria</taxon>
        <taxon>Bacillati</taxon>
        <taxon>Actinomycetota</taxon>
        <taxon>Actinomycetes</taxon>
        <taxon>Mycobacteriales</taxon>
        <taxon>Nocardiaceae</taxon>
        <taxon>Rhodococcus</taxon>
    </lineage>
</organism>
<protein>
    <submittedName>
        <fullName evidence="2">Uncharacterized protein</fullName>
    </submittedName>
</protein>
<dbReference type="HOGENOM" id="CLU_130961_0_0_11"/>
<dbReference type="PATRIC" id="fig|632772.20.peg.8595"/>
<keyword evidence="2" id="KW-0614">Plasmid</keyword>
<dbReference type="SUPFAM" id="SSF55718">
    <property type="entry name" value="SCP-like"/>
    <property type="match status" value="1"/>
</dbReference>
<evidence type="ECO:0000313" key="2">
    <source>
        <dbReference type="EMBL" id="BAH47217.1"/>
    </source>
</evidence>
<accession>C1BE14</accession>
<dbReference type="KEGG" id="rop:ROP_pROB02-02100"/>
<proteinExistence type="predicted"/>
<reference evidence="2 3" key="2">
    <citation type="submission" date="2009-03" db="EMBL/GenBank/DDBJ databases">
        <title>Comparison of the complete genome sequences of Rhodococcus erythropolis PR4 and Rhodococcus opacus B4.</title>
        <authorList>
            <person name="Takarada H."/>
            <person name="Sekine M."/>
            <person name="Hosoyama A."/>
            <person name="Yamada R."/>
            <person name="Fujisawa T."/>
            <person name="Omata S."/>
            <person name="Shimizu A."/>
            <person name="Tsukatani N."/>
            <person name="Tanikawa S."/>
            <person name="Fujita N."/>
            <person name="Harayama S."/>
        </authorList>
    </citation>
    <scope>NUCLEOTIDE SEQUENCE [LARGE SCALE GENOMIC DNA]</scope>
    <source>
        <strain evidence="2 3">B4</strain>
        <plasmid evidence="2 3">pROB02</plasmid>
    </source>
</reference>
<evidence type="ECO:0000256" key="1">
    <source>
        <dbReference type="SAM" id="MobiDB-lite"/>
    </source>
</evidence>
<name>C1BE14_RHOOB</name>